<comment type="caution">
    <text evidence="6">The sequence shown here is derived from an EMBL/GenBank/DDBJ whole genome shotgun (WGS) entry which is preliminary data.</text>
</comment>
<name>A0A7X1B2J2_9BACT</name>
<dbReference type="CDD" id="cd07377">
    <property type="entry name" value="WHTH_GntR"/>
    <property type="match status" value="1"/>
</dbReference>
<dbReference type="Pfam" id="PF13377">
    <property type="entry name" value="Peripla_BP_3"/>
    <property type="match status" value="1"/>
</dbReference>
<accession>A0A7X1B2J2</accession>
<protein>
    <submittedName>
        <fullName evidence="6">GntR family transcriptional regulator</fullName>
    </submittedName>
</protein>
<evidence type="ECO:0000256" key="3">
    <source>
        <dbReference type="ARBA" id="ARBA00023125"/>
    </source>
</evidence>
<organism evidence="6 7">
    <name type="scientific">Puniceicoccus vermicola</name>
    <dbReference type="NCBI Taxonomy" id="388746"/>
    <lineage>
        <taxon>Bacteria</taxon>
        <taxon>Pseudomonadati</taxon>
        <taxon>Verrucomicrobiota</taxon>
        <taxon>Opitutia</taxon>
        <taxon>Puniceicoccales</taxon>
        <taxon>Puniceicoccaceae</taxon>
        <taxon>Puniceicoccus</taxon>
    </lineage>
</organism>
<reference evidence="6 7" key="1">
    <citation type="submission" date="2020-07" db="EMBL/GenBank/DDBJ databases">
        <authorList>
            <person name="Feng X."/>
        </authorList>
    </citation>
    <scope>NUCLEOTIDE SEQUENCE [LARGE SCALE GENOMIC DNA]</scope>
    <source>
        <strain evidence="6 7">JCM14086</strain>
    </source>
</reference>
<dbReference type="InterPro" id="IPR000524">
    <property type="entry name" value="Tscrpt_reg_HTH_GntR"/>
</dbReference>
<dbReference type="Proteomes" id="UP000525652">
    <property type="component" value="Unassembled WGS sequence"/>
</dbReference>
<feature type="domain" description="HTH gntR-type" evidence="5">
    <location>
        <begin position="1"/>
        <end position="67"/>
    </location>
</feature>
<evidence type="ECO:0000256" key="1">
    <source>
        <dbReference type="ARBA" id="ARBA00022491"/>
    </source>
</evidence>
<dbReference type="SUPFAM" id="SSF53822">
    <property type="entry name" value="Periplasmic binding protein-like I"/>
    <property type="match status" value="1"/>
</dbReference>
<dbReference type="InterPro" id="IPR036390">
    <property type="entry name" value="WH_DNA-bd_sf"/>
</dbReference>
<dbReference type="InterPro" id="IPR036388">
    <property type="entry name" value="WH-like_DNA-bd_sf"/>
</dbReference>
<dbReference type="GO" id="GO:0003700">
    <property type="term" value="F:DNA-binding transcription factor activity"/>
    <property type="evidence" value="ECO:0007669"/>
    <property type="project" value="InterPro"/>
</dbReference>
<dbReference type="Gene3D" id="3.40.50.2300">
    <property type="match status" value="2"/>
</dbReference>
<proteinExistence type="predicted"/>
<dbReference type="SMART" id="SM00345">
    <property type="entry name" value="HTH_GNTR"/>
    <property type="match status" value="1"/>
</dbReference>
<keyword evidence="7" id="KW-1185">Reference proteome</keyword>
<dbReference type="AlphaFoldDB" id="A0A7X1B2J2"/>
<dbReference type="PANTHER" id="PTHR30146:SF148">
    <property type="entry name" value="HTH-TYPE TRANSCRIPTIONAL REPRESSOR PURR-RELATED"/>
    <property type="match status" value="1"/>
</dbReference>
<evidence type="ECO:0000256" key="4">
    <source>
        <dbReference type="ARBA" id="ARBA00023163"/>
    </source>
</evidence>
<keyword evidence="4" id="KW-0804">Transcription</keyword>
<dbReference type="InterPro" id="IPR046335">
    <property type="entry name" value="LacI/GalR-like_sensor"/>
</dbReference>
<evidence type="ECO:0000313" key="6">
    <source>
        <dbReference type="EMBL" id="MBC2603403.1"/>
    </source>
</evidence>
<dbReference type="InterPro" id="IPR028082">
    <property type="entry name" value="Peripla_BP_I"/>
</dbReference>
<dbReference type="RefSeq" id="WP_185694031.1">
    <property type="nucleotide sequence ID" value="NZ_JACHVA010000126.1"/>
</dbReference>
<dbReference type="CDD" id="cd06267">
    <property type="entry name" value="PBP1_LacI_sugar_binding-like"/>
    <property type="match status" value="1"/>
</dbReference>
<gene>
    <name evidence="6" type="ORF">H5P30_16590</name>
</gene>
<dbReference type="PANTHER" id="PTHR30146">
    <property type="entry name" value="LACI-RELATED TRANSCRIPTIONAL REPRESSOR"/>
    <property type="match status" value="1"/>
</dbReference>
<dbReference type="GO" id="GO:0000976">
    <property type="term" value="F:transcription cis-regulatory region binding"/>
    <property type="evidence" value="ECO:0007669"/>
    <property type="project" value="TreeGrafter"/>
</dbReference>
<keyword evidence="1" id="KW-0678">Repressor</keyword>
<dbReference type="EMBL" id="JACHVA010000126">
    <property type="protein sequence ID" value="MBC2603403.1"/>
    <property type="molecule type" value="Genomic_DNA"/>
</dbReference>
<dbReference type="Pfam" id="PF00392">
    <property type="entry name" value="GntR"/>
    <property type="match status" value="1"/>
</dbReference>
<keyword evidence="2" id="KW-0805">Transcription regulation</keyword>
<keyword evidence="3" id="KW-0238">DNA-binding</keyword>
<evidence type="ECO:0000256" key="2">
    <source>
        <dbReference type="ARBA" id="ARBA00023015"/>
    </source>
</evidence>
<sequence length="356" mass="39189">MKKSEFLIQGLRSKIETLPPGQKLPSIRTLIRQFQTSLHSLNIALRELESEGLVTIRHGSGVFVNSQKGTRYIEFHRDLYPKVSIDTKEASLAKALGKAGWSTIVQNYHSGNSSLDITPNKEAHAHVVLSSLVASTPRWLNSILESGKPTVLYGREGSPYQLEYVTGDEHHYLSLLIKHLKALKHRNIAFLVNEPASINMHNRCDIFQTMLDMLELEPGIIIPCDTEYGESSTVKAKEGLEKHLQKTKGKVDFTALICASSAGVVGAMRALHNHGLSIPKDCSLASFGRHEQNSLLVPSVTEAGAQDDAWGEAVVEVLKNRFKNPDSPLKGIKLKAELFPKESTGTPPQKVDSSKA</sequence>
<evidence type="ECO:0000259" key="5">
    <source>
        <dbReference type="PROSITE" id="PS50949"/>
    </source>
</evidence>
<evidence type="ECO:0000313" key="7">
    <source>
        <dbReference type="Proteomes" id="UP000525652"/>
    </source>
</evidence>
<dbReference type="Gene3D" id="1.10.10.10">
    <property type="entry name" value="Winged helix-like DNA-binding domain superfamily/Winged helix DNA-binding domain"/>
    <property type="match status" value="1"/>
</dbReference>
<dbReference type="PROSITE" id="PS50949">
    <property type="entry name" value="HTH_GNTR"/>
    <property type="match status" value="1"/>
</dbReference>
<dbReference type="SUPFAM" id="SSF46785">
    <property type="entry name" value="Winged helix' DNA-binding domain"/>
    <property type="match status" value="1"/>
</dbReference>